<protein>
    <submittedName>
        <fullName evidence="6">HxlR family transcriptional regulator</fullName>
    </submittedName>
    <submittedName>
        <fullName evidence="7">Uncharacterized HTH-type transcriptional regulator yybR</fullName>
    </submittedName>
</protein>
<evidence type="ECO:0000313" key="8">
    <source>
        <dbReference type="Proteomes" id="UP000035086"/>
    </source>
</evidence>
<keyword evidence="2" id="KW-0238">DNA-binding</keyword>
<evidence type="ECO:0000313" key="7">
    <source>
        <dbReference type="EMBL" id="SUA91815.1"/>
    </source>
</evidence>
<sequence length="155" mass="17155">MSTSKTAATQTPHPSLDTCPVARTVDVIGDRWSLLIVRDAFDGVRRFGDFLRSLGVARSMLTTRLRALVDAGILSVQPASDGTSYQEYVLTPQGRELFTLVVALRQWGEKHRFGRRERHSTLVDTRTGEPLADLRPSTVDGRPIAPEDTQVVRPA</sequence>
<dbReference type="GO" id="GO:0003677">
    <property type="term" value="F:DNA binding"/>
    <property type="evidence" value="ECO:0007669"/>
    <property type="project" value="UniProtKB-KW"/>
</dbReference>
<keyword evidence="3" id="KW-0804">Transcription</keyword>
<evidence type="ECO:0000313" key="9">
    <source>
        <dbReference type="Proteomes" id="UP000254589"/>
    </source>
</evidence>
<dbReference type="RefSeq" id="WP_052266784.1">
    <property type="nucleotide sequence ID" value="NZ_CP010310.2"/>
</dbReference>
<evidence type="ECO:0000256" key="2">
    <source>
        <dbReference type="ARBA" id="ARBA00023125"/>
    </source>
</evidence>
<evidence type="ECO:0000313" key="6">
    <source>
        <dbReference type="EMBL" id="AJC23068.2"/>
    </source>
</evidence>
<dbReference type="InterPro" id="IPR036388">
    <property type="entry name" value="WH-like_DNA-bd_sf"/>
</dbReference>
<dbReference type="PROSITE" id="PS51118">
    <property type="entry name" value="HTH_HXLR"/>
    <property type="match status" value="1"/>
</dbReference>
<reference evidence="8" key="1">
    <citation type="submission" date="2014-12" db="EMBL/GenBank/DDBJ databases">
        <title>Complete Genome Sequencing of Pandoraea pulmonicola DSM 16583.</title>
        <authorList>
            <person name="Chan K.-G."/>
        </authorList>
    </citation>
    <scope>NUCLEOTIDE SEQUENCE [LARGE SCALE GENOMIC DNA]</scope>
    <source>
        <strain evidence="8">DSM 16583</strain>
    </source>
</reference>
<organism evidence="7 9">
    <name type="scientific">Pandoraea pulmonicola</name>
    <dbReference type="NCBI Taxonomy" id="93221"/>
    <lineage>
        <taxon>Bacteria</taxon>
        <taxon>Pseudomonadati</taxon>
        <taxon>Pseudomonadota</taxon>
        <taxon>Betaproteobacteria</taxon>
        <taxon>Burkholderiales</taxon>
        <taxon>Burkholderiaceae</taxon>
        <taxon>Pandoraea</taxon>
    </lineage>
</organism>
<dbReference type="Pfam" id="PF01638">
    <property type="entry name" value="HxlR"/>
    <property type="match status" value="1"/>
</dbReference>
<reference evidence="7 9" key="3">
    <citation type="submission" date="2018-06" db="EMBL/GenBank/DDBJ databases">
        <authorList>
            <consortium name="Pathogen Informatics"/>
            <person name="Doyle S."/>
        </authorList>
    </citation>
    <scope>NUCLEOTIDE SEQUENCE [LARGE SCALE GENOMIC DNA]</scope>
    <source>
        <strain evidence="7 9">NCTC13159</strain>
    </source>
</reference>
<dbReference type="AlphaFoldDB" id="A0AAJ4ZEC9"/>
<gene>
    <name evidence="7" type="primary">yybR_2</name>
    <name evidence="7" type="ORF">NCTC13159_03328</name>
    <name evidence="6" type="ORF">RO07_04720</name>
</gene>
<evidence type="ECO:0000256" key="4">
    <source>
        <dbReference type="SAM" id="MobiDB-lite"/>
    </source>
</evidence>
<evidence type="ECO:0000256" key="1">
    <source>
        <dbReference type="ARBA" id="ARBA00023015"/>
    </source>
</evidence>
<keyword evidence="8" id="KW-1185">Reference proteome</keyword>
<reference evidence="6" key="2">
    <citation type="submission" date="2016-11" db="EMBL/GenBank/DDBJ databases">
        <title>Complete Genome Sequencing of Pandoraea pulmonicola DSM 16583.</title>
        <authorList>
            <person name="Chan K.-G."/>
        </authorList>
    </citation>
    <scope>NUCLEOTIDE SEQUENCE</scope>
    <source>
        <strain evidence="6">DSM 16583</strain>
    </source>
</reference>
<feature type="region of interest" description="Disordered" evidence="4">
    <location>
        <begin position="130"/>
        <end position="155"/>
    </location>
</feature>
<evidence type="ECO:0000256" key="3">
    <source>
        <dbReference type="ARBA" id="ARBA00023163"/>
    </source>
</evidence>
<dbReference type="Gene3D" id="1.10.10.10">
    <property type="entry name" value="Winged helix-like DNA-binding domain superfamily/Winged helix DNA-binding domain"/>
    <property type="match status" value="1"/>
</dbReference>
<name>A0AAJ4ZEC9_PANPU</name>
<dbReference type="InterPro" id="IPR002577">
    <property type="entry name" value="HTH_HxlR"/>
</dbReference>
<keyword evidence="1" id="KW-0805">Transcription regulation</keyword>
<dbReference type="Proteomes" id="UP000254589">
    <property type="component" value="Unassembled WGS sequence"/>
</dbReference>
<accession>A0AAJ4ZEC9</accession>
<dbReference type="Proteomes" id="UP000035086">
    <property type="component" value="Chromosome"/>
</dbReference>
<evidence type="ECO:0000259" key="5">
    <source>
        <dbReference type="PROSITE" id="PS51118"/>
    </source>
</evidence>
<dbReference type="EMBL" id="CP010310">
    <property type="protein sequence ID" value="AJC23068.2"/>
    <property type="molecule type" value="Genomic_DNA"/>
</dbReference>
<dbReference type="KEGG" id="ppul:RO07_04720"/>
<dbReference type="InterPro" id="IPR036390">
    <property type="entry name" value="WH_DNA-bd_sf"/>
</dbReference>
<dbReference type="PANTHER" id="PTHR33204">
    <property type="entry name" value="TRANSCRIPTIONAL REGULATOR, MARR FAMILY"/>
    <property type="match status" value="1"/>
</dbReference>
<dbReference type="PANTHER" id="PTHR33204:SF18">
    <property type="entry name" value="TRANSCRIPTIONAL REGULATORY PROTEIN"/>
    <property type="match status" value="1"/>
</dbReference>
<dbReference type="EMBL" id="UGSJ01000001">
    <property type="protein sequence ID" value="SUA91815.1"/>
    <property type="molecule type" value="Genomic_DNA"/>
</dbReference>
<dbReference type="SUPFAM" id="SSF46785">
    <property type="entry name" value="Winged helix' DNA-binding domain"/>
    <property type="match status" value="1"/>
</dbReference>
<proteinExistence type="predicted"/>
<feature type="domain" description="HTH hxlR-type" evidence="5">
    <location>
        <begin position="19"/>
        <end position="116"/>
    </location>
</feature>